<dbReference type="EMBL" id="BGPR01058375">
    <property type="protein sequence ID" value="GBO34529.1"/>
    <property type="molecule type" value="Genomic_DNA"/>
</dbReference>
<reference evidence="1 2" key="1">
    <citation type="journal article" date="2019" name="Sci. Rep.">
        <title>Orb-weaving spider Araneus ventricosus genome elucidates the spidroin gene catalogue.</title>
        <authorList>
            <person name="Kono N."/>
            <person name="Nakamura H."/>
            <person name="Ohtoshi R."/>
            <person name="Moran D.A.P."/>
            <person name="Shinohara A."/>
            <person name="Yoshida Y."/>
            <person name="Fujiwara M."/>
            <person name="Mori M."/>
            <person name="Tomita M."/>
            <person name="Arakawa K."/>
        </authorList>
    </citation>
    <scope>NUCLEOTIDE SEQUENCE [LARGE SCALE GENOMIC DNA]</scope>
</reference>
<evidence type="ECO:0000313" key="2">
    <source>
        <dbReference type="Proteomes" id="UP000499080"/>
    </source>
</evidence>
<dbReference type="Proteomes" id="UP000499080">
    <property type="component" value="Unassembled WGS sequence"/>
</dbReference>
<keyword evidence="2" id="KW-1185">Reference proteome</keyword>
<name>A0A4Y2WBF8_ARAVE</name>
<organism evidence="1 2">
    <name type="scientific">Araneus ventricosus</name>
    <name type="common">Orbweaver spider</name>
    <name type="synonym">Epeira ventricosa</name>
    <dbReference type="NCBI Taxonomy" id="182803"/>
    <lineage>
        <taxon>Eukaryota</taxon>
        <taxon>Metazoa</taxon>
        <taxon>Ecdysozoa</taxon>
        <taxon>Arthropoda</taxon>
        <taxon>Chelicerata</taxon>
        <taxon>Arachnida</taxon>
        <taxon>Araneae</taxon>
        <taxon>Araneomorphae</taxon>
        <taxon>Entelegynae</taxon>
        <taxon>Araneoidea</taxon>
        <taxon>Araneidae</taxon>
        <taxon>Araneus</taxon>
    </lineage>
</organism>
<gene>
    <name evidence="1" type="ORF">AVEN_76788_1</name>
</gene>
<evidence type="ECO:0000313" key="1">
    <source>
        <dbReference type="EMBL" id="GBO34529.1"/>
    </source>
</evidence>
<proteinExistence type="predicted"/>
<comment type="caution">
    <text evidence="1">The sequence shown here is derived from an EMBL/GenBank/DDBJ whole genome shotgun (WGS) entry which is preliminary data.</text>
</comment>
<accession>A0A4Y2WBF8</accession>
<dbReference type="AlphaFoldDB" id="A0A4Y2WBF8"/>
<protein>
    <submittedName>
        <fullName evidence="1">Uncharacterized protein</fullName>
    </submittedName>
</protein>
<sequence length="95" mass="11157">MSNSTYPPRTIERVEQSEQELRNWRHLGFCFIGSRARTHTKHKKVTFKIDEFDAEDIHTYGLERLNKVQELKGSAHLGFVLIKIWRASARPKTAF</sequence>